<keyword evidence="2" id="KW-0805">Transcription regulation</keyword>
<accession>A0AAN7I4F6</accession>
<evidence type="ECO:0000256" key="6">
    <source>
        <dbReference type="SAM" id="MobiDB-lite"/>
    </source>
</evidence>
<dbReference type="GO" id="GO:0003677">
    <property type="term" value="F:DNA binding"/>
    <property type="evidence" value="ECO:0007669"/>
    <property type="project" value="UniProtKB-KW"/>
</dbReference>
<feature type="domain" description="NAC" evidence="7">
    <location>
        <begin position="1"/>
        <end position="185"/>
    </location>
</feature>
<dbReference type="AlphaFoldDB" id="A0AAN7I4F6"/>
<feature type="region of interest" description="Disordered" evidence="6">
    <location>
        <begin position="188"/>
        <end position="214"/>
    </location>
</feature>
<dbReference type="EMBL" id="JAXUIC010000012">
    <property type="protein sequence ID" value="KAK4558656.1"/>
    <property type="molecule type" value="Genomic_DNA"/>
</dbReference>
<dbReference type="Proteomes" id="UP001324115">
    <property type="component" value="Unassembled WGS sequence"/>
</dbReference>
<dbReference type="GO" id="GO:0006355">
    <property type="term" value="P:regulation of DNA-templated transcription"/>
    <property type="evidence" value="ECO:0007669"/>
    <property type="project" value="InterPro"/>
</dbReference>
<evidence type="ECO:0000259" key="7">
    <source>
        <dbReference type="PROSITE" id="PS51005"/>
    </source>
</evidence>
<dbReference type="Pfam" id="PF02365">
    <property type="entry name" value="NAM"/>
    <property type="match status" value="1"/>
</dbReference>
<dbReference type="InterPro" id="IPR036093">
    <property type="entry name" value="NAC_dom_sf"/>
</dbReference>
<keyword evidence="4" id="KW-0804">Transcription</keyword>
<comment type="subcellular location">
    <subcellularLocation>
        <location evidence="1">Nucleus</location>
    </subcellularLocation>
</comment>
<evidence type="ECO:0000313" key="8">
    <source>
        <dbReference type="EMBL" id="KAK4558656.1"/>
    </source>
</evidence>
<evidence type="ECO:0000256" key="4">
    <source>
        <dbReference type="ARBA" id="ARBA00023163"/>
    </source>
</evidence>
<organism evidence="8 9">
    <name type="scientific">Quercus rubra</name>
    <name type="common">Northern red oak</name>
    <name type="synonym">Quercus borealis</name>
    <dbReference type="NCBI Taxonomy" id="3512"/>
    <lineage>
        <taxon>Eukaryota</taxon>
        <taxon>Viridiplantae</taxon>
        <taxon>Streptophyta</taxon>
        <taxon>Embryophyta</taxon>
        <taxon>Tracheophyta</taxon>
        <taxon>Spermatophyta</taxon>
        <taxon>Magnoliopsida</taxon>
        <taxon>eudicotyledons</taxon>
        <taxon>Gunneridae</taxon>
        <taxon>Pentapetalae</taxon>
        <taxon>rosids</taxon>
        <taxon>fabids</taxon>
        <taxon>Fagales</taxon>
        <taxon>Fagaceae</taxon>
        <taxon>Quercus</taxon>
    </lineage>
</organism>
<name>A0AAN7I4F6_QUERU</name>
<dbReference type="PROSITE" id="PS51005">
    <property type="entry name" value="NAC"/>
    <property type="match status" value="1"/>
</dbReference>
<dbReference type="SUPFAM" id="SSF101941">
    <property type="entry name" value="NAC domain"/>
    <property type="match status" value="1"/>
</dbReference>
<dbReference type="InterPro" id="IPR003441">
    <property type="entry name" value="NAC-dom"/>
</dbReference>
<keyword evidence="9" id="KW-1185">Reference proteome</keyword>
<feature type="region of interest" description="Disordered" evidence="6">
    <location>
        <begin position="235"/>
        <end position="255"/>
    </location>
</feature>
<dbReference type="PANTHER" id="PTHR31989">
    <property type="entry name" value="NAC DOMAIN-CONTAINING PROTEIN 82-RELATED"/>
    <property type="match status" value="1"/>
</dbReference>
<proteinExistence type="predicted"/>
<gene>
    <name evidence="8" type="ORF">RGQ29_008094</name>
</gene>
<evidence type="ECO:0000256" key="3">
    <source>
        <dbReference type="ARBA" id="ARBA00023125"/>
    </source>
</evidence>
<sequence>MGINKIQATVQESLLQHLYNKATGRSGSTTLKFNIPECDLYGDEPCKIWSDHYHGTSSTMLLLTGNNKNNKNNMKKNEELYMFTKLKKKSVKGTRFDRTVGDKGAWKGEDSGVKIYCDDKTSALETETATPPIRVHGLKKRYRYESSSKSVNDDGRWIMYEYSLDASMLPHAKFPDYVLCRIKKNDEPEKKRKVREPENAKKMKENEGDQRTKPEHIHKKTKVVSIETQENKKLEPICNNNNNNNNNGIPSAKTTTTNPSKVAAIDAELQHVSNRVIIDLTDDDDHGNSASEDVVAINNIGTTLVGKQLDSKDSSPEKLAIESPKVDESLEEIDWDIAFAEELLEGQSQPMQEPGIEMLLNLLFHEDWLGTKVLK</sequence>
<evidence type="ECO:0000256" key="1">
    <source>
        <dbReference type="ARBA" id="ARBA00004123"/>
    </source>
</evidence>
<comment type="caution">
    <text evidence="8">The sequence shown here is derived from an EMBL/GenBank/DDBJ whole genome shotgun (WGS) entry which is preliminary data.</text>
</comment>
<keyword evidence="5" id="KW-0539">Nucleus</keyword>
<reference evidence="8 9" key="1">
    <citation type="journal article" date="2023" name="G3 (Bethesda)">
        <title>A haplotype-resolved chromosome-scale genome for Quercus rubra L. provides insights into the genetics of adaptive traits for red oak species.</title>
        <authorList>
            <person name="Kapoor B."/>
            <person name="Jenkins J."/>
            <person name="Schmutz J."/>
            <person name="Zhebentyayeva T."/>
            <person name="Kuelheim C."/>
            <person name="Coggeshall M."/>
            <person name="Heim C."/>
            <person name="Lasky J.R."/>
            <person name="Leites L."/>
            <person name="Islam-Faridi N."/>
            <person name="Romero-Severson J."/>
            <person name="DeLeo V.L."/>
            <person name="Lucas S.M."/>
            <person name="Lazic D."/>
            <person name="Gailing O."/>
            <person name="Carlson J."/>
            <person name="Staton M."/>
        </authorList>
    </citation>
    <scope>NUCLEOTIDE SEQUENCE [LARGE SCALE GENOMIC DNA]</scope>
    <source>
        <strain evidence="8">Pseudo-F2</strain>
    </source>
</reference>
<keyword evidence="3" id="KW-0238">DNA-binding</keyword>
<evidence type="ECO:0000256" key="5">
    <source>
        <dbReference type="ARBA" id="ARBA00023242"/>
    </source>
</evidence>
<evidence type="ECO:0000256" key="2">
    <source>
        <dbReference type="ARBA" id="ARBA00023015"/>
    </source>
</evidence>
<evidence type="ECO:0000313" key="9">
    <source>
        <dbReference type="Proteomes" id="UP001324115"/>
    </source>
</evidence>
<dbReference type="GO" id="GO:0005634">
    <property type="term" value="C:nucleus"/>
    <property type="evidence" value="ECO:0007669"/>
    <property type="project" value="UniProtKB-SubCell"/>
</dbReference>
<dbReference type="Gene3D" id="2.170.150.80">
    <property type="entry name" value="NAC domain"/>
    <property type="match status" value="1"/>
</dbReference>
<protein>
    <recommendedName>
        <fullName evidence="7">NAC domain-containing protein</fullName>
    </recommendedName>
</protein>